<dbReference type="SMART" id="SM00248">
    <property type="entry name" value="ANK"/>
    <property type="match status" value="4"/>
</dbReference>
<feature type="coiled-coil region" evidence="5">
    <location>
        <begin position="175"/>
        <end position="217"/>
    </location>
</feature>
<evidence type="ECO:0000256" key="3">
    <source>
        <dbReference type="ARBA" id="ARBA00023043"/>
    </source>
</evidence>
<protein>
    <submittedName>
        <fullName evidence="8">26S proteasome non-ATPase regulatory subunit 10</fullName>
    </submittedName>
</protein>
<gene>
    <name evidence="8" type="ORF">Fot_48306</name>
</gene>
<comment type="caution">
    <text evidence="8">The sequence shown here is derived from an EMBL/GenBank/DDBJ whole genome shotgun (WGS) entry which is preliminary data.</text>
</comment>
<keyword evidence="8" id="KW-0647">Proteasome</keyword>
<evidence type="ECO:0000259" key="7">
    <source>
        <dbReference type="Pfam" id="PF03763"/>
    </source>
</evidence>
<evidence type="ECO:0000256" key="2">
    <source>
        <dbReference type="ARBA" id="ARBA00022737"/>
    </source>
</evidence>
<keyword evidence="5" id="KW-0175">Coiled coil</keyword>
<dbReference type="InterPro" id="IPR005516">
    <property type="entry name" value="Remorin_C"/>
</dbReference>
<keyword evidence="3 4" id="KW-0040">ANK repeat</keyword>
<evidence type="ECO:0000256" key="4">
    <source>
        <dbReference type="PROSITE-ProRule" id="PRU00023"/>
    </source>
</evidence>
<dbReference type="InterPro" id="IPR002110">
    <property type="entry name" value="Ankyrin_rpt"/>
</dbReference>
<dbReference type="Gene3D" id="1.25.40.20">
    <property type="entry name" value="Ankyrin repeat-containing domain"/>
    <property type="match status" value="2"/>
</dbReference>
<feature type="repeat" description="ANK" evidence="4">
    <location>
        <begin position="383"/>
        <end position="415"/>
    </location>
</feature>
<dbReference type="PRINTS" id="PR01415">
    <property type="entry name" value="ANKYRIN"/>
</dbReference>
<evidence type="ECO:0000313" key="9">
    <source>
        <dbReference type="Proteomes" id="UP001604277"/>
    </source>
</evidence>
<sequence>MESLIKQTRVRFYGAREENKEESSSARDRKIQPQKTQSFRGEKKRSQSWIRKRFSRQMSWDYEFSGTDYPTAVAAAAFAIQSHEESTTMDQKKIPDYKTAGPAPSFKKTSTFSDNKTTTTNKPEEAVPSKNAAAGRTPTIPSRPPPEVQPVETRRSSRKPGPGETGADAWEKAEMARIKQRYQKLNMTIENWELKKKMKARKKLDRTQAELDKRRIRAMQSYRSDITRIEDIAKGASIQADKNRVHEENKVKNKANKIRSTGKLLVVEILSAANPSVVNISDEEGWAPLHSAASSGNLKIVEILLDRGADVNLKNDGGRTALHYAASKGQLKIAELLVSHGAKLNLKDKVGCTPLHRAASTGNAELCELLIEEGAEIDDVDKAGQTPLMDAVICHNKEVALLLIRHGANVDAEDKEGYTVLGRASNDIRPVLIDAAKAMLEE</sequence>
<keyword evidence="9" id="KW-1185">Reference proteome</keyword>
<dbReference type="PROSITE" id="PS50088">
    <property type="entry name" value="ANK_REPEAT"/>
    <property type="match status" value="4"/>
</dbReference>
<feature type="compositionally biased region" description="Basic and acidic residues" evidence="6">
    <location>
        <begin position="14"/>
        <end position="31"/>
    </location>
</feature>
<dbReference type="AlphaFoldDB" id="A0ABD1Q8S3"/>
<feature type="compositionally biased region" description="Basic and acidic residues" evidence="6">
    <location>
        <begin position="85"/>
        <end position="96"/>
    </location>
</feature>
<evidence type="ECO:0000256" key="5">
    <source>
        <dbReference type="SAM" id="Coils"/>
    </source>
</evidence>
<keyword evidence="2" id="KW-0677">Repeat</keyword>
<reference evidence="9" key="1">
    <citation type="submission" date="2024-07" db="EMBL/GenBank/DDBJ databases">
        <title>Two chromosome-level genome assemblies of Korean endemic species Abeliophyllum distichum and Forsythia ovata (Oleaceae).</title>
        <authorList>
            <person name="Jang H."/>
        </authorList>
    </citation>
    <scope>NUCLEOTIDE SEQUENCE [LARGE SCALE GENOMIC DNA]</scope>
</reference>
<organism evidence="8 9">
    <name type="scientific">Forsythia ovata</name>
    <dbReference type="NCBI Taxonomy" id="205694"/>
    <lineage>
        <taxon>Eukaryota</taxon>
        <taxon>Viridiplantae</taxon>
        <taxon>Streptophyta</taxon>
        <taxon>Embryophyta</taxon>
        <taxon>Tracheophyta</taxon>
        <taxon>Spermatophyta</taxon>
        <taxon>Magnoliopsida</taxon>
        <taxon>eudicotyledons</taxon>
        <taxon>Gunneridae</taxon>
        <taxon>Pentapetalae</taxon>
        <taxon>asterids</taxon>
        <taxon>lamiids</taxon>
        <taxon>Lamiales</taxon>
        <taxon>Oleaceae</taxon>
        <taxon>Forsythieae</taxon>
        <taxon>Forsythia</taxon>
    </lineage>
</organism>
<dbReference type="SUPFAM" id="SSF48403">
    <property type="entry name" value="Ankyrin repeat"/>
    <property type="match status" value="1"/>
</dbReference>
<feature type="repeat" description="ANK" evidence="4">
    <location>
        <begin position="350"/>
        <end position="382"/>
    </location>
</feature>
<evidence type="ECO:0000313" key="8">
    <source>
        <dbReference type="EMBL" id="KAL2472570.1"/>
    </source>
</evidence>
<feature type="region of interest" description="Disordered" evidence="6">
    <location>
        <begin position="1"/>
        <end position="49"/>
    </location>
</feature>
<feature type="domain" description="Remorin C-terminal" evidence="7">
    <location>
        <begin position="165"/>
        <end position="264"/>
    </location>
</feature>
<dbReference type="Proteomes" id="UP001604277">
    <property type="component" value="Unassembled WGS sequence"/>
</dbReference>
<dbReference type="EMBL" id="JBFOLJ010000015">
    <property type="protein sequence ID" value="KAL2472570.1"/>
    <property type="molecule type" value="Genomic_DNA"/>
</dbReference>
<name>A0ABD1Q8S3_9LAMI</name>
<dbReference type="Pfam" id="PF03763">
    <property type="entry name" value="Remorin_C"/>
    <property type="match status" value="1"/>
</dbReference>
<dbReference type="PROSITE" id="PS50297">
    <property type="entry name" value="ANK_REP_REGION"/>
    <property type="match status" value="4"/>
</dbReference>
<dbReference type="PANTHER" id="PTHR24171:SF9">
    <property type="entry name" value="ANKYRIN REPEAT DOMAIN-CONTAINING PROTEIN 39"/>
    <property type="match status" value="1"/>
</dbReference>
<evidence type="ECO:0000256" key="1">
    <source>
        <dbReference type="ARBA" id="ARBA00005711"/>
    </source>
</evidence>
<dbReference type="Pfam" id="PF13637">
    <property type="entry name" value="Ank_4"/>
    <property type="match status" value="1"/>
</dbReference>
<dbReference type="PANTHER" id="PTHR24171">
    <property type="entry name" value="ANKYRIN REPEAT DOMAIN-CONTAINING PROTEIN 39-RELATED"/>
    <property type="match status" value="1"/>
</dbReference>
<comment type="similarity">
    <text evidence="1">Belongs to the remorin family.</text>
</comment>
<feature type="repeat" description="ANK" evidence="4">
    <location>
        <begin position="284"/>
        <end position="316"/>
    </location>
</feature>
<feature type="region of interest" description="Disordered" evidence="6">
    <location>
        <begin position="85"/>
        <end position="168"/>
    </location>
</feature>
<feature type="repeat" description="ANK" evidence="4">
    <location>
        <begin position="317"/>
        <end position="349"/>
    </location>
</feature>
<evidence type="ECO:0000256" key="6">
    <source>
        <dbReference type="SAM" id="MobiDB-lite"/>
    </source>
</evidence>
<dbReference type="InterPro" id="IPR036770">
    <property type="entry name" value="Ankyrin_rpt-contain_sf"/>
</dbReference>
<feature type="compositionally biased region" description="Low complexity" evidence="6">
    <location>
        <begin position="105"/>
        <end position="121"/>
    </location>
</feature>
<dbReference type="Pfam" id="PF12796">
    <property type="entry name" value="Ank_2"/>
    <property type="match status" value="1"/>
</dbReference>
<accession>A0ABD1Q8S3</accession>
<dbReference type="GO" id="GO:0000502">
    <property type="term" value="C:proteasome complex"/>
    <property type="evidence" value="ECO:0007669"/>
    <property type="project" value="UniProtKB-KW"/>
</dbReference>
<proteinExistence type="inferred from homology"/>